<dbReference type="RefSeq" id="WP_250868204.1">
    <property type="nucleotide sequence ID" value="NZ_JAGSOI010000026.1"/>
</dbReference>
<evidence type="ECO:0000313" key="4">
    <source>
        <dbReference type="Proteomes" id="UP001056766"/>
    </source>
</evidence>
<reference evidence="3" key="2">
    <citation type="submission" date="2021-04" db="EMBL/GenBank/DDBJ databases">
        <authorList>
            <person name="Dong X."/>
        </authorList>
    </citation>
    <scope>NUCLEOTIDE SEQUENCE</scope>
    <source>
        <strain evidence="3">LLY</strain>
    </source>
</reference>
<dbReference type="InterPro" id="IPR017474">
    <property type="entry name" value="PEF_CTERM_C"/>
</dbReference>
<feature type="transmembrane region" description="Helical" evidence="1">
    <location>
        <begin position="135"/>
        <end position="152"/>
    </location>
</feature>
<protein>
    <submittedName>
        <fullName evidence="3">PEF-CTERM sorting domain-containing protein</fullName>
    </submittedName>
</protein>
<proteinExistence type="predicted"/>
<comment type="caution">
    <text evidence="3">The sequence shown here is derived from an EMBL/GenBank/DDBJ whole genome shotgun (WGS) entry which is preliminary data.</text>
</comment>
<dbReference type="NCBIfam" id="TIGR03024">
    <property type="entry name" value="arch_PEF_CTERM"/>
    <property type="match status" value="1"/>
</dbReference>
<keyword evidence="1" id="KW-1133">Transmembrane helix</keyword>
<sequence length="158" mass="16818">MVAIIATSGTSMAYGADLWDETGTASLPPIVIIQPGESLVVSYHMEGIADLNEPHVYEYDVSVRSGSGSPTDIEITYPHNVTPTSDPFIDVGNITITKNASTPMDTVYTIQIKAGPQGLGAVIDAASRTNEVPEFPIIALPVATIIGLAFFLRRRKGE</sequence>
<evidence type="ECO:0000256" key="1">
    <source>
        <dbReference type="SAM" id="Phobius"/>
    </source>
</evidence>
<feature type="domain" description="PEF-CTERM protein sorting" evidence="2">
    <location>
        <begin position="132"/>
        <end position="156"/>
    </location>
</feature>
<dbReference type="Pfam" id="PF26596">
    <property type="entry name" value="PEF-CTERM_ARCH"/>
    <property type="match status" value="1"/>
</dbReference>
<dbReference type="EMBL" id="JAGSOI010000026">
    <property type="protein sequence ID" value="MCM1986853.1"/>
    <property type="molecule type" value="Genomic_DNA"/>
</dbReference>
<evidence type="ECO:0000259" key="2">
    <source>
        <dbReference type="Pfam" id="PF26596"/>
    </source>
</evidence>
<keyword evidence="1" id="KW-0472">Membrane</keyword>
<keyword evidence="1" id="KW-0812">Transmembrane</keyword>
<evidence type="ECO:0000313" key="3">
    <source>
        <dbReference type="EMBL" id="MCM1986853.1"/>
    </source>
</evidence>
<keyword evidence="4" id="KW-1185">Reference proteome</keyword>
<gene>
    <name evidence="3" type="ORF">KDK67_07580</name>
</gene>
<dbReference type="Proteomes" id="UP001056766">
    <property type="component" value="Unassembled WGS sequence"/>
</dbReference>
<reference evidence="3" key="1">
    <citation type="journal article" date="2021" name="mSystems">
        <title>Bacteria and Archaea Synergistically Convert Glycine Betaine to Biogenic Methane in the Formosa Cold Seep of the South China Sea.</title>
        <authorList>
            <person name="Li L."/>
            <person name="Zhang W."/>
            <person name="Zhang S."/>
            <person name="Song L."/>
            <person name="Sun Q."/>
            <person name="Zhang H."/>
            <person name="Xiang H."/>
            <person name="Dong X."/>
        </authorList>
    </citation>
    <scope>NUCLEOTIDE SEQUENCE</scope>
    <source>
        <strain evidence="3">LLY</strain>
    </source>
</reference>
<accession>A0A9E4ZFA7</accession>
<organism evidence="3 4">
    <name type="scientific">Methanococcoides seepicolus</name>
    <dbReference type="NCBI Taxonomy" id="2828780"/>
    <lineage>
        <taxon>Archaea</taxon>
        <taxon>Methanobacteriati</taxon>
        <taxon>Methanobacteriota</taxon>
        <taxon>Stenosarchaea group</taxon>
        <taxon>Methanomicrobia</taxon>
        <taxon>Methanosarcinales</taxon>
        <taxon>Methanosarcinaceae</taxon>
        <taxon>Methanococcoides</taxon>
    </lineage>
</organism>
<dbReference type="AlphaFoldDB" id="A0A9E4ZFA7"/>
<name>A0A9E4ZFA7_9EURY</name>